<dbReference type="AlphaFoldDB" id="A0AAJ1MLZ2"/>
<keyword evidence="4 8" id="KW-0812">Transmembrane</keyword>
<dbReference type="InterPro" id="IPR002123">
    <property type="entry name" value="Plipid/glycerol_acylTrfase"/>
</dbReference>
<dbReference type="PANTHER" id="PTHR10434:SF11">
    <property type="entry name" value="1-ACYL-SN-GLYCEROL-3-PHOSPHATE ACYLTRANSFERASE"/>
    <property type="match status" value="1"/>
</dbReference>
<dbReference type="GO" id="GO:0000271">
    <property type="term" value="P:polysaccharide biosynthetic process"/>
    <property type="evidence" value="ECO:0007669"/>
    <property type="project" value="InterPro"/>
</dbReference>
<evidence type="ECO:0000313" key="10">
    <source>
        <dbReference type="EMBL" id="MDC7228436.1"/>
    </source>
</evidence>
<evidence type="ECO:0000256" key="4">
    <source>
        <dbReference type="ARBA" id="ARBA00022692"/>
    </source>
</evidence>
<keyword evidence="3" id="KW-0808">Transferase</keyword>
<evidence type="ECO:0000313" key="11">
    <source>
        <dbReference type="Proteomes" id="UP001221217"/>
    </source>
</evidence>
<feature type="domain" description="Phospholipid/glycerol acyltransferase" evidence="9">
    <location>
        <begin position="194"/>
        <end position="305"/>
    </location>
</feature>
<dbReference type="GO" id="GO:0006654">
    <property type="term" value="P:phosphatidic acid biosynthetic process"/>
    <property type="evidence" value="ECO:0007669"/>
    <property type="project" value="TreeGrafter"/>
</dbReference>
<evidence type="ECO:0000256" key="3">
    <source>
        <dbReference type="ARBA" id="ARBA00022679"/>
    </source>
</evidence>
<keyword evidence="5 8" id="KW-1133">Transmembrane helix</keyword>
<dbReference type="EMBL" id="JAQQAL010000046">
    <property type="protein sequence ID" value="MDC7228436.1"/>
    <property type="molecule type" value="Genomic_DNA"/>
</dbReference>
<keyword evidence="7 10" id="KW-0012">Acyltransferase</keyword>
<comment type="subcellular location">
    <subcellularLocation>
        <location evidence="1">Membrane</location>
        <topology evidence="1">Multi-pass membrane protein</topology>
    </subcellularLocation>
</comment>
<dbReference type="GO" id="GO:0016020">
    <property type="term" value="C:membrane"/>
    <property type="evidence" value="ECO:0007669"/>
    <property type="project" value="UniProtKB-SubCell"/>
</dbReference>
<gene>
    <name evidence="10" type="ORF">PQJ61_16865</name>
</gene>
<feature type="transmembrane region" description="Helical" evidence="8">
    <location>
        <begin position="83"/>
        <end position="104"/>
    </location>
</feature>
<evidence type="ECO:0000259" key="9">
    <source>
        <dbReference type="SMART" id="SM00563"/>
    </source>
</evidence>
<feature type="transmembrane region" description="Helical" evidence="8">
    <location>
        <begin position="52"/>
        <end position="71"/>
    </location>
</feature>
<dbReference type="CDD" id="cd07989">
    <property type="entry name" value="LPLAT_AGPAT-like"/>
    <property type="match status" value="1"/>
</dbReference>
<evidence type="ECO:0000256" key="5">
    <source>
        <dbReference type="ARBA" id="ARBA00022989"/>
    </source>
</evidence>
<evidence type="ECO:0000256" key="6">
    <source>
        <dbReference type="ARBA" id="ARBA00023136"/>
    </source>
</evidence>
<accession>A0AAJ1MLZ2</accession>
<dbReference type="InterPro" id="IPR007267">
    <property type="entry name" value="GtrA_DPMS_TM"/>
</dbReference>
<evidence type="ECO:0000256" key="8">
    <source>
        <dbReference type="SAM" id="Phobius"/>
    </source>
</evidence>
<dbReference type="SMART" id="SM00563">
    <property type="entry name" value="PlsC"/>
    <property type="match status" value="1"/>
</dbReference>
<dbReference type="GO" id="GO:0003841">
    <property type="term" value="F:1-acylglycerol-3-phosphate O-acyltransferase activity"/>
    <property type="evidence" value="ECO:0007669"/>
    <property type="project" value="TreeGrafter"/>
</dbReference>
<comment type="caution">
    <text evidence="10">The sequence shown here is derived from an EMBL/GenBank/DDBJ whole genome shotgun (WGS) entry which is preliminary data.</text>
</comment>
<proteinExistence type="predicted"/>
<dbReference type="SUPFAM" id="SSF69593">
    <property type="entry name" value="Glycerol-3-phosphate (1)-acyltransferase"/>
    <property type="match status" value="1"/>
</dbReference>
<comment type="pathway">
    <text evidence="2">Lipid metabolism.</text>
</comment>
<feature type="transmembrane region" description="Helical" evidence="8">
    <location>
        <begin position="21"/>
        <end position="40"/>
    </location>
</feature>
<reference evidence="10 11" key="1">
    <citation type="submission" date="2022-12" db="EMBL/GenBank/DDBJ databases">
        <title>Metagenome assembled genome from gulf of manar.</title>
        <authorList>
            <person name="Kohli P."/>
            <person name="Pk S."/>
            <person name="Venkata Ramana C."/>
            <person name="Sasikala C."/>
        </authorList>
    </citation>
    <scope>NUCLEOTIDE SEQUENCE [LARGE SCALE GENOMIC DNA]</scope>
    <source>
        <strain evidence="10">JB008</strain>
    </source>
</reference>
<sequence>MNLKDIFFGHHDKKRIQVPRALLSSLAAAVLDYLTMILLVEFLKVNPLTAGTISMLLGLVFVYFAGRLWIYPPVPGYAVGAEAIFFAAISFLGAGIHTVALSLGLNYLPLHYVVIKAAASTLMFCWNFSMRRIVNVMIRRAHEKREEALGKYSILFPRHRGRRTFSRILLRIVLPIAFKVKISGKKDWKALGPVVVAGNHSGFVEILFMIAYGPKYLELLAAGDLPLDPRFTSITKLYNFIPVNRGNVDRKAFTACVDVLKQGGYIGLFPEGGIWEVEQSDAQKGVSWIAQLADVPVVPVGVGGLHNIGASFKKLKRPVITVGFGEPVPPPKAEEGQSRKAALKEHVGQVMNGIVSAIPEDLREVLKKPVYEKYSFGIETEAGEDLSEMLPNGESLSLFMFKPVLVNTFKINLKLKVDALQQLDKSPKGGEFALAVDEIMSYLDVNHHFFNYRFGPHKGAEIKSALLELGEAGRKYEDCPLNLTFKREYRMEDSAEELTEILP</sequence>
<evidence type="ECO:0000256" key="1">
    <source>
        <dbReference type="ARBA" id="ARBA00004141"/>
    </source>
</evidence>
<feature type="transmembrane region" description="Helical" evidence="8">
    <location>
        <begin position="190"/>
        <end position="212"/>
    </location>
</feature>
<dbReference type="PANTHER" id="PTHR10434">
    <property type="entry name" value="1-ACYL-SN-GLYCEROL-3-PHOSPHATE ACYLTRANSFERASE"/>
    <property type="match status" value="1"/>
</dbReference>
<evidence type="ECO:0000256" key="7">
    <source>
        <dbReference type="ARBA" id="ARBA00023315"/>
    </source>
</evidence>
<evidence type="ECO:0000256" key="2">
    <source>
        <dbReference type="ARBA" id="ARBA00005189"/>
    </source>
</evidence>
<dbReference type="Pfam" id="PF04138">
    <property type="entry name" value="GtrA_DPMS_TM"/>
    <property type="match status" value="1"/>
</dbReference>
<protein>
    <submittedName>
        <fullName evidence="10">1-acyl-sn-glycerol-3-phosphate acyltransferase</fullName>
    </submittedName>
</protein>
<dbReference type="Proteomes" id="UP001221217">
    <property type="component" value="Unassembled WGS sequence"/>
</dbReference>
<keyword evidence="6 8" id="KW-0472">Membrane</keyword>
<organism evidence="10 11">
    <name type="scientific">Candidatus Thalassospirochaeta sargassi</name>
    <dbReference type="NCBI Taxonomy" id="3119039"/>
    <lineage>
        <taxon>Bacteria</taxon>
        <taxon>Pseudomonadati</taxon>
        <taxon>Spirochaetota</taxon>
        <taxon>Spirochaetia</taxon>
        <taxon>Spirochaetales</taxon>
        <taxon>Spirochaetaceae</taxon>
        <taxon>Candidatus Thalassospirochaeta</taxon>
    </lineage>
</organism>
<dbReference type="Pfam" id="PF01553">
    <property type="entry name" value="Acyltransferase"/>
    <property type="match status" value="1"/>
</dbReference>
<feature type="transmembrane region" description="Helical" evidence="8">
    <location>
        <begin position="110"/>
        <end position="130"/>
    </location>
</feature>
<name>A0AAJ1MLZ2_9SPIO</name>